<dbReference type="Gramene" id="Kaladp0038s0139.1.v1.1">
    <property type="protein sequence ID" value="Kaladp0038s0139.1.v1.1"/>
    <property type="gene ID" value="Kaladp0038s0139.v1.1"/>
</dbReference>
<evidence type="ECO:0000313" key="7">
    <source>
        <dbReference type="Proteomes" id="UP000594263"/>
    </source>
</evidence>
<dbReference type="OMA" id="DKGNTEH"/>
<evidence type="ECO:0000256" key="5">
    <source>
        <dbReference type="SAM" id="MobiDB-lite"/>
    </source>
</evidence>
<protein>
    <recommendedName>
        <fullName evidence="8">Myeloid leukemia factor</fullName>
    </recommendedName>
</protein>
<dbReference type="EnsemblPlants" id="Kaladp0038s0139.2.v1.1">
    <property type="protein sequence ID" value="Kaladp0038s0139.2.v1.1"/>
    <property type="gene ID" value="Kaladp0038s0139.v1.1"/>
</dbReference>
<dbReference type="Pfam" id="PF10248">
    <property type="entry name" value="Mlf1IP"/>
    <property type="match status" value="1"/>
</dbReference>
<organism evidence="6 7">
    <name type="scientific">Kalanchoe fedtschenkoi</name>
    <name type="common">Lavender scallops</name>
    <name type="synonym">South American air plant</name>
    <dbReference type="NCBI Taxonomy" id="63787"/>
    <lineage>
        <taxon>Eukaryota</taxon>
        <taxon>Viridiplantae</taxon>
        <taxon>Streptophyta</taxon>
        <taxon>Embryophyta</taxon>
        <taxon>Tracheophyta</taxon>
        <taxon>Spermatophyta</taxon>
        <taxon>Magnoliopsida</taxon>
        <taxon>eudicotyledons</taxon>
        <taxon>Gunneridae</taxon>
        <taxon>Pentapetalae</taxon>
        <taxon>Saxifragales</taxon>
        <taxon>Crassulaceae</taxon>
        <taxon>Kalanchoe</taxon>
    </lineage>
</organism>
<evidence type="ECO:0008006" key="8">
    <source>
        <dbReference type="Google" id="ProtNLM"/>
    </source>
</evidence>
<evidence type="ECO:0000313" key="6">
    <source>
        <dbReference type="EnsemblPlants" id="Kaladp0038s0139.2.v1.1"/>
    </source>
</evidence>
<reference evidence="6" key="1">
    <citation type="submission" date="2021-01" db="UniProtKB">
        <authorList>
            <consortium name="EnsemblPlants"/>
        </authorList>
    </citation>
    <scope>IDENTIFICATION</scope>
</reference>
<keyword evidence="3" id="KW-0963">Cytoplasm</keyword>
<feature type="compositionally biased region" description="Acidic residues" evidence="5">
    <location>
        <begin position="66"/>
        <end position="80"/>
    </location>
</feature>
<dbReference type="Proteomes" id="UP000594263">
    <property type="component" value="Unplaced"/>
</dbReference>
<comment type="similarity">
    <text evidence="2">Belongs to the MLF family.</text>
</comment>
<dbReference type="AlphaFoldDB" id="A0A7N0TIM2"/>
<keyword evidence="7" id="KW-1185">Reference proteome</keyword>
<sequence>MQREGETGDSFTGMGFWRSRIFGGRNPFDHPFFTRPSAAISTSPPAPTTAIATANKGPIIKQLNSDGEEEDEEEEEDVKEEAEKKNNGVTNRNHRQKMDDPQVAASKIHSFSYRKVTYGGVDGAYRTSTVSRRTASDGVVLEESKAADKTTGQAEHRISRVIENKGHSVTRMLKPDGKVETMRTLHNLNEDELAGFEKTWEGNAGIHLGRQNDKEELKKDYFPGAGIRAWNSSSPNWDNKAHSMVAASRADERVRTSPSSSVSTVKRIVRIPIE</sequence>
<feature type="compositionally biased region" description="Low complexity" evidence="5">
    <location>
        <begin position="36"/>
        <end position="54"/>
    </location>
</feature>
<evidence type="ECO:0000256" key="2">
    <source>
        <dbReference type="ARBA" id="ARBA00008332"/>
    </source>
</evidence>
<feature type="region of interest" description="Disordered" evidence="5">
    <location>
        <begin position="35"/>
        <end position="102"/>
    </location>
</feature>
<comment type="subcellular location">
    <subcellularLocation>
        <location evidence="1">Cytoplasm</location>
    </subcellularLocation>
</comment>
<accession>A0A7N0TIM2</accession>
<keyword evidence="4" id="KW-0597">Phosphoprotein</keyword>
<dbReference type="Gramene" id="Kaladp0038s0139.2.v1.1">
    <property type="protein sequence ID" value="Kaladp0038s0139.2.v1.1"/>
    <property type="gene ID" value="Kaladp0038s0139.v1.1"/>
</dbReference>
<dbReference type="GO" id="GO:0005737">
    <property type="term" value="C:cytoplasm"/>
    <property type="evidence" value="ECO:0007669"/>
    <property type="project" value="UniProtKB-SubCell"/>
</dbReference>
<evidence type="ECO:0000256" key="1">
    <source>
        <dbReference type="ARBA" id="ARBA00004496"/>
    </source>
</evidence>
<dbReference type="InterPro" id="IPR019376">
    <property type="entry name" value="Myeloid_leukemia_factor"/>
</dbReference>
<evidence type="ECO:0000256" key="3">
    <source>
        <dbReference type="ARBA" id="ARBA00022490"/>
    </source>
</evidence>
<evidence type="ECO:0000256" key="4">
    <source>
        <dbReference type="ARBA" id="ARBA00022553"/>
    </source>
</evidence>
<proteinExistence type="inferred from homology"/>
<name>A0A7N0TIM2_KALFE</name>
<dbReference type="EnsemblPlants" id="Kaladp0038s0139.1.v1.1">
    <property type="protein sequence ID" value="Kaladp0038s0139.1.v1.1"/>
    <property type="gene ID" value="Kaladp0038s0139.v1.1"/>
</dbReference>
<dbReference type="PANTHER" id="PTHR13105">
    <property type="entry name" value="MYELOID LEUKEMIA FACTOR"/>
    <property type="match status" value="1"/>
</dbReference>